<dbReference type="InterPro" id="IPR020904">
    <property type="entry name" value="Sc_DH/Rdtase_CS"/>
</dbReference>
<dbReference type="Proteomes" id="UP000887568">
    <property type="component" value="Unplaced"/>
</dbReference>
<comment type="similarity">
    <text evidence="2">Belongs to the short-chain dehydrogenases/reductases (SDR) family.</text>
</comment>
<accession>A0A914BI03</accession>
<dbReference type="EnsemblMetazoa" id="XM_038219980.1">
    <property type="protein sequence ID" value="XP_038075908.1"/>
    <property type="gene ID" value="LOC119743557"/>
</dbReference>
<keyword evidence="4" id="KW-1185">Reference proteome</keyword>
<dbReference type="GO" id="GO:0016491">
    <property type="term" value="F:oxidoreductase activity"/>
    <property type="evidence" value="ECO:0007669"/>
    <property type="project" value="UniProtKB-KW"/>
</dbReference>
<protein>
    <submittedName>
        <fullName evidence="3">Uncharacterized protein</fullName>
    </submittedName>
</protein>
<organism evidence="3 4">
    <name type="scientific">Patiria miniata</name>
    <name type="common">Bat star</name>
    <name type="synonym">Asterina miniata</name>
    <dbReference type="NCBI Taxonomy" id="46514"/>
    <lineage>
        <taxon>Eukaryota</taxon>
        <taxon>Metazoa</taxon>
        <taxon>Echinodermata</taxon>
        <taxon>Eleutherozoa</taxon>
        <taxon>Asterozoa</taxon>
        <taxon>Asteroidea</taxon>
        <taxon>Valvatacea</taxon>
        <taxon>Valvatida</taxon>
        <taxon>Asterinidae</taxon>
        <taxon>Patiria</taxon>
    </lineage>
</organism>
<dbReference type="PANTHER" id="PTHR43313">
    <property type="entry name" value="SHORT-CHAIN DEHYDROGENASE/REDUCTASE FAMILY 9C"/>
    <property type="match status" value="1"/>
</dbReference>
<dbReference type="PROSITE" id="PS00061">
    <property type="entry name" value="ADH_SHORT"/>
    <property type="match status" value="1"/>
</dbReference>
<reference evidence="3" key="1">
    <citation type="submission" date="2022-11" db="UniProtKB">
        <authorList>
            <consortium name="EnsemblMetazoa"/>
        </authorList>
    </citation>
    <scope>IDENTIFICATION</scope>
</reference>
<name>A0A914BI03_PATMI</name>
<dbReference type="InterPro" id="IPR036291">
    <property type="entry name" value="NAD(P)-bd_dom_sf"/>
</dbReference>
<evidence type="ECO:0000313" key="4">
    <source>
        <dbReference type="Proteomes" id="UP000887568"/>
    </source>
</evidence>
<dbReference type="PANTHER" id="PTHR43313:SF36">
    <property type="entry name" value="D-BETA-HYDROXYBUTYRATE DEHYDROGENASE, MITOCHONDRIAL"/>
    <property type="match status" value="1"/>
</dbReference>
<dbReference type="Gene3D" id="3.40.50.720">
    <property type="entry name" value="NAD(P)-binding Rossmann-like Domain"/>
    <property type="match status" value="1"/>
</dbReference>
<dbReference type="SUPFAM" id="SSF51735">
    <property type="entry name" value="NAD(P)-binding Rossmann-fold domains"/>
    <property type="match status" value="1"/>
</dbReference>
<dbReference type="AlphaFoldDB" id="A0A914BI03"/>
<evidence type="ECO:0000256" key="2">
    <source>
        <dbReference type="RuleBase" id="RU000363"/>
    </source>
</evidence>
<dbReference type="OrthoDB" id="294295at2759"/>
<dbReference type="InterPro" id="IPR002347">
    <property type="entry name" value="SDR_fam"/>
</dbReference>
<proteinExistence type="inferred from homology"/>
<evidence type="ECO:0000256" key="1">
    <source>
        <dbReference type="ARBA" id="ARBA00023002"/>
    </source>
</evidence>
<dbReference type="PRINTS" id="PR00080">
    <property type="entry name" value="SDRFAMILY"/>
</dbReference>
<dbReference type="GO" id="GO:0008202">
    <property type="term" value="P:steroid metabolic process"/>
    <property type="evidence" value="ECO:0007669"/>
    <property type="project" value="TreeGrafter"/>
</dbReference>
<keyword evidence="1" id="KW-0560">Oxidoreductase</keyword>
<dbReference type="Pfam" id="PF00106">
    <property type="entry name" value="adh_short"/>
    <property type="match status" value="1"/>
</dbReference>
<evidence type="ECO:0000313" key="3">
    <source>
        <dbReference type="EnsemblMetazoa" id="XP_038075908.1"/>
    </source>
</evidence>
<dbReference type="OMA" id="CKCIAWA"/>
<dbReference type="RefSeq" id="XP_038075908.1">
    <property type="nucleotide sequence ID" value="XM_038219980.1"/>
</dbReference>
<dbReference type="PRINTS" id="PR00081">
    <property type="entry name" value="GDHRDH"/>
</dbReference>
<sequence>MANLTLKAVAIFLLCSYSSVRFLVPLISQELLSRCLGSVIFVVASYLIAARVTSGGKIASTRGKSVLITGCDTGMGNALARRLDGLGFRVFAGCLSEHGEGAAGLRQGCSEKLTVIQLDVTSDKEVKEAVSLVEATLAKSGDVLWGVVNNAGVAVFGVVEWISMDAFQKVMDINVWGMVRVTKAFLPLIRKSKGRIVNMSSVLGRFSSPYCAAYCMTKYAVQSFTDVLRIEMFQWGVKAVIVEPGTFSAGSSAMLKEDTLTSGMDSVWNSTPMEVRQAYGEDHFQSVKTALIMPILKTTHSSIVPVIKAYTSALTDENPNDRYFPSNVLCKCIAWANYYLPAAVMDCGLNLYLYLLLAKLQGLKVN</sequence>
<dbReference type="GeneID" id="119743557"/>